<organism evidence="2 3">
    <name type="scientific">Cytospora mali</name>
    <name type="common">Apple Valsa canker fungus</name>
    <name type="synonym">Valsa mali</name>
    <dbReference type="NCBI Taxonomy" id="578113"/>
    <lineage>
        <taxon>Eukaryota</taxon>
        <taxon>Fungi</taxon>
        <taxon>Dikarya</taxon>
        <taxon>Ascomycota</taxon>
        <taxon>Pezizomycotina</taxon>
        <taxon>Sordariomycetes</taxon>
        <taxon>Sordariomycetidae</taxon>
        <taxon>Diaporthales</taxon>
        <taxon>Cytosporaceae</taxon>
        <taxon>Cytospora</taxon>
    </lineage>
</organism>
<feature type="compositionally biased region" description="Pro residues" evidence="1">
    <location>
        <begin position="87"/>
        <end position="100"/>
    </location>
</feature>
<feature type="region of interest" description="Disordered" evidence="1">
    <location>
        <begin position="39"/>
        <end position="100"/>
    </location>
</feature>
<evidence type="ECO:0000313" key="2">
    <source>
        <dbReference type="EMBL" id="KUI65730.1"/>
    </source>
</evidence>
<gene>
    <name evidence="2" type="ORF">VM1G_02394</name>
</gene>
<dbReference type="InterPro" id="IPR020301">
    <property type="entry name" value="Mrx7"/>
</dbReference>
<sequence>MVFWMNHIIKALLVFENHIVAQILRSPGFHNVVRRVHRRVQDHKHGRDPHEPLRPGEATELPGSNGNSSFMKHFLEELGNQFRGTPTNPPPPPGPPRKPK</sequence>
<protein>
    <submittedName>
        <fullName evidence="2">Uncharacterized protein</fullName>
    </submittedName>
</protein>
<proteinExistence type="predicted"/>
<accession>A0A194VPG9</accession>
<dbReference type="Pfam" id="PF10906">
    <property type="entry name" value="Mrx7"/>
    <property type="match status" value="1"/>
</dbReference>
<evidence type="ECO:0000256" key="1">
    <source>
        <dbReference type="SAM" id="MobiDB-lite"/>
    </source>
</evidence>
<evidence type="ECO:0000313" key="3">
    <source>
        <dbReference type="Proteomes" id="UP000078559"/>
    </source>
</evidence>
<reference evidence="2" key="1">
    <citation type="submission" date="2014-12" db="EMBL/GenBank/DDBJ databases">
        <title>Genome Sequence of Valsa Canker Pathogens Uncovers a Specific Adaption of Colonization on Woody Bark.</title>
        <authorList>
            <person name="Yin Z."/>
            <person name="Liu H."/>
            <person name="Gao X."/>
            <person name="Li Z."/>
            <person name="Song N."/>
            <person name="Ke X."/>
            <person name="Dai Q."/>
            <person name="Wu Y."/>
            <person name="Sun Y."/>
            <person name="Xu J.-R."/>
            <person name="Kang Z.K."/>
            <person name="Wang L."/>
            <person name="Huang L."/>
        </authorList>
    </citation>
    <scope>NUCLEOTIDE SEQUENCE [LARGE SCALE GENOMIC DNA]</scope>
    <source>
        <strain evidence="2">03-8</strain>
    </source>
</reference>
<dbReference type="EMBL" id="CM003099">
    <property type="protein sequence ID" value="KUI65730.1"/>
    <property type="molecule type" value="Genomic_DNA"/>
</dbReference>
<name>A0A194VPG9_CYTMA</name>
<keyword evidence="3" id="KW-1185">Reference proteome</keyword>
<dbReference type="AlphaFoldDB" id="A0A194VPG9"/>
<feature type="compositionally biased region" description="Basic and acidic residues" evidence="1">
    <location>
        <begin position="43"/>
        <end position="54"/>
    </location>
</feature>
<dbReference type="Proteomes" id="UP000078559">
    <property type="component" value="Chromosome 2"/>
</dbReference>